<name>A0A1Q5TQW7_9GAMM</name>
<dbReference type="EMBL" id="MKGQ01000014">
    <property type="protein sequence ID" value="OKP02622.1"/>
    <property type="molecule type" value="Genomic_DNA"/>
</dbReference>
<keyword evidence="3" id="KW-0238">DNA-binding</keyword>
<evidence type="ECO:0000313" key="4">
    <source>
        <dbReference type="Proteomes" id="UP000186268"/>
    </source>
</evidence>
<dbReference type="OrthoDB" id="5298460at2"/>
<reference evidence="3 4" key="1">
    <citation type="submission" date="2016-09" db="EMBL/GenBank/DDBJ databases">
        <title>Xenorhabdus thuongxuanensis sp. nov. and Xenorhabdus eapokensis sp. nov., isolated from Steinernema species.</title>
        <authorList>
            <person name="Kaempfer P."/>
            <person name="Tobias N.J."/>
            <person name="Phan Ke L."/>
            <person name="Bode H.B."/>
            <person name="Glaeser S.P."/>
        </authorList>
    </citation>
    <scope>NUCLEOTIDE SEQUENCE [LARGE SCALE GENOMIC DNA]</scope>
    <source>
        <strain evidence="3 4">DL20</strain>
    </source>
</reference>
<evidence type="ECO:0000256" key="1">
    <source>
        <dbReference type="SAM" id="MobiDB-lite"/>
    </source>
</evidence>
<dbReference type="GO" id="GO:0003677">
    <property type="term" value="F:DNA binding"/>
    <property type="evidence" value="ECO:0007669"/>
    <property type="project" value="UniProtKB-KW"/>
</dbReference>
<evidence type="ECO:0000313" key="3">
    <source>
        <dbReference type="EMBL" id="OKP02622.1"/>
    </source>
</evidence>
<proteinExistence type="predicted"/>
<feature type="domain" description="KilA-N" evidence="2">
    <location>
        <begin position="137"/>
        <end position="243"/>
    </location>
</feature>
<dbReference type="Proteomes" id="UP000186268">
    <property type="component" value="Unassembled WGS sequence"/>
</dbReference>
<keyword evidence="4" id="KW-1185">Reference proteome</keyword>
<dbReference type="SMART" id="SM01252">
    <property type="entry name" value="KilA-N"/>
    <property type="match status" value="1"/>
</dbReference>
<feature type="region of interest" description="Disordered" evidence="1">
    <location>
        <begin position="1"/>
        <end position="20"/>
    </location>
</feature>
<gene>
    <name evidence="3" type="ORF">Xedl_02273</name>
</gene>
<evidence type="ECO:0000259" key="2">
    <source>
        <dbReference type="PROSITE" id="PS51301"/>
    </source>
</evidence>
<dbReference type="InterPro" id="IPR017880">
    <property type="entry name" value="KilA_N"/>
</dbReference>
<dbReference type="InterPro" id="IPR018004">
    <property type="entry name" value="KilA/APSES_HTH"/>
</dbReference>
<comment type="caution">
    <text evidence="3">The sequence shown here is derived from an EMBL/GenBank/DDBJ whole genome shotgun (WGS) entry which is preliminary data.</text>
</comment>
<protein>
    <submittedName>
        <fullName evidence="3">DNA-binding protein</fullName>
    </submittedName>
</protein>
<dbReference type="AlphaFoldDB" id="A0A1Q5TQW7"/>
<dbReference type="Pfam" id="PF04383">
    <property type="entry name" value="KilA-N"/>
    <property type="match status" value="1"/>
</dbReference>
<organism evidence="3 4">
    <name type="scientific">Xenorhabdus eapokensis</name>
    <dbReference type="NCBI Taxonomy" id="1873482"/>
    <lineage>
        <taxon>Bacteria</taxon>
        <taxon>Pseudomonadati</taxon>
        <taxon>Pseudomonadota</taxon>
        <taxon>Gammaproteobacteria</taxon>
        <taxon>Enterobacterales</taxon>
        <taxon>Morganellaceae</taxon>
        <taxon>Xenorhabdus</taxon>
    </lineage>
</organism>
<dbReference type="PROSITE" id="PS51301">
    <property type="entry name" value="KILA_N"/>
    <property type="match status" value="1"/>
</dbReference>
<sequence length="407" mass="45541">MKQLNNKSKTPTAATIGASKTTLTNQQGNNAMNILAPTTQAVTMTMSSREIADLVESRHDKVKQSIQRLAKRGVIQLPPMGEVNNNQSDSPNSRSKAYMFSGEKGKRDSIVVVAQLSPEFTARLVDRWQELENQLTKPQAPQPAVSNLVLEVDAAGRFNMTTVHRVSGFDSSTKRPHDWLRLLATKIRLKELSKTIDTGHKLVEVVRSGVLRGTFAHELLVIEYAGWFGSALQSQVKQAISDHYSRNRTVEINQTEYNIAVSFNRSLPKGIYRQNSKSNPYRAVVHNGSEKISVGCYPSVEEAVNAQNRYFETGEIKQVFQRAPKVPLPSILNADGQYLVTVNNGKVSKYEAVGEKTLVDAEAYWRLRKDINYTEQALAELKNRMRFVHDGNSVANIDYPIHEAISR</sequence>
<accession>A0A1Q5TQW7</accession>
<dbReference type="STRING" id="1873482.Xedl_02273"/>